<feature type="compositionally biased region" description="Polar residues" evidence="1">
    <location>
        <begin position="66"/>
        <end position="92"/>
    </location>
</feature>
<organism evidence="2">
    <name type="scientific">Schistocephalus solidus</name>
    <name type="common">Tapeworm</name>
    <dbReference type="NCBI Taxonomy" id="70667"/>
    <lineage>
        <taxon>Eukaryota</taxon>
        <taxon>Metazoa</taxon>
        <taxon>Spiralia</taxon>
        <taxon>Lophotrochozoa</taxon>
        <taxon>Platyhelminthes</taxon>
        <taxon>Cestoda</taxon>
        <taxon>Eucestoda</taxon>
        <taxon>Diphyllobothriidea</taxon>
        <taxon>Diphyllobothriidae</taxon>
        <taxon>Schistocephalus</taxon>
    </lineage>
</organism>
<evidence type="ECO:0000313" key="2">
    <source>
        <dbReference type="EMBL" id="JAP54806.1"/>
    </source>
</evidence>
<dbReference type="AlphaFoldDB" id="A0A0X3Q601"/>
<proteinExistence type="predicted"/>
<protein>
    <submittedName>
        <fullName evidence="2">Dynein light chain 2</fullName>
    </submittedName>
</protein>
<evidence type="ECO:0000256" key="1">
    <source>
        <dbReference type="SAM" id="MobiDB-lite"/>
    </source>
</evidence>
<feature type="region of interest" description="Disordered" evidence="1">
    <location>
        <begin position="52"/>
        <end position="96"/>
    </location>
</feature>
<dbReference type="EMBL" id="GEEE01008419">
    <property type="protein sequence ID" value="JAP54806.1"/>
    <property type="molecule type" value="Transcribed_RNA"/>
</dbReference>
<gene>
    <name evidence="2" type="primary">DYL2</name>
    <name evidence="2" type="ORF">TR116278</name>
</gene>
<reference evidence="2" key="1">
    <citation type="submission" date="2016-01" db="EMBL/GenBank/DDBJ databases">
        <title>Reference transcriptome for the parasite Schistocephalus solidus: insights into the molecular evolution of parasitism.</title>
        <authorList>
            <person name="Hebert F.O."/>
            <person name="Grambauer S."/>
            <person name="Barber I."/>
            <person name="Landry C.R."/>
            <person name="Aubin-Horth N."/>
        </authorList>
    </citation>
    <scope>NUCLEOTIDE SEQUENCE</scope>
</reference>
<accession>A0A0X3Q601</accession>
<feature type="non-terminal residue" evidence="2">
    <location>
        <position position="1"/>
    </location>
</feature>
<name>A0A0X3Q601_SCHSO</name>
<sequence>GSSSMEQSCCQWVIRGEQASTRPKHTGKIAHTAAVCVCVYVGEAVATTWTASADGTDSRRGRNETLRNSACPSRSSWPHDNTTPDHQPTSHSLAGDDCSAEVRSLARTHAQSITAWVGLGPDIHPHSILLLRPSPSLIRPPLLLPPPSL</sequence>
<feature type="compositionally biased region" description="Basic and acidic residues" evidence="1">
    <location>
        <begin position="56"/>
        <end position="65"/>
    </location>
</feature>